<evidence type="ECO:0000313" key="7">
    <source>
        <dbReference type="EMBL" id="OIW31108.1"/>
    </source>
</evidence>
<evidence type="ECO:0000313" key="8">
    <source>
        <dbReference type="Proteomes" id="UP000182658"/>
    </source>
</evidence>
<dbReference type="AlphaFoldDB" id="A0A1J7JP42"/>
<feature type="region of interest" description="Disordered" evidence="6">
    <location>
        <begin position="163"/>
        <end position="205"/>
    </location>
</feature>
<evidence type="ECO:0000256" key="2">
    <source>
        <dbReference type="ARBA" id="ARBA00004496"/>
    </source>
</evidence>
<evidence type="ECO:0000256" key="3">
    <source>
        <dbReference type="ARBA" id="ARBA00005459"/>
    </source>
</evidence>
<comment type="similarity">
    <text evidence="3">Belongs to the DIF1/spd1 family.</text>
</comment>
<dbReference type="Proteomes" id="UP000182658">
    <property type="component" value="Unassembled WGS sequence"/>
</dbReference>
<proteinExistence type="inferred from homology"/>
<keyword evidence="4" id="KW-0963">Cytoplasm</keyword>
<accession>A0A1J7JP42</accession>
<dbReference type="InParanoid" id="A0A1J7JP42"/>
<dbReference type="PANTHER" id="PTHR28081:SF1">
    <property type="entry name" value="DAMAGE-REGULATED IMPORT FACILITATOR 1"/>
    <property type="match status" value="1"/>
</dbReference>
<organism evidence="7 8">
    <name type="scientific">Coniochaeta ligniaria NRRL 30616</name>
    <dbReference type="NCBI Taxonomy" id="1408157"/>
    <lineage>
        <taxon>Eukaryota</taxon>
        <taxon>Fungi</taxon>
        <taxon>Dikarya</taxon>
        <taxon>Ascomycota</taxon>
        <taxon>Pezizomycotina</taxon>
        <taxon>Sordariomycetes</taxon>
        <taxon>Sordariomycetidae</taxon>
        <taxon>Coniochaetales</taxon>
        <taxon>Coniochaetaceae</taxon>
        <taxon>Coniochaeta</taxon>
    </lineage>
</organism>
<dbReference type="GO" id="GO:0005634">
    <property type="term" value="C:nucleus"/>
    <property type="evidence" value="ECO:0007669"/>
    <property type="project" value="UniProtKB-SubCell"/>
</dbReference>
<evidence type="ECO:0000256" key="5">
    <source>
        <dbReference type="ARBA" id="ARBA00023242"/>
    </source>
</evidence>
<feature type="compositionally biased region" description="Low complexity" evidence="6">
    <location>
        <begin position="168"/>
        <end position="182"/>
    </location>
</feature>
<dbReference type="PANTHER" id="PTHR28081">
    <property type="entry name" value="DAMAGE-REGULATED IMPORT FACILITATOR 1-RELATED"/>
    <property type="match status" value="1"/>
</dbReference>
<sequence length="309" mass="32922">MSAPRTKRQFAGAASDPNQRQIQEFFKPSPSGINSQSDLTSGPLSPPLPGPVQANLISVGMRVRKSVPEGYKTGHKFGTFSLWADTSAPSHHSPSDTFQLSSNPTPDGSAPSPRRELLPFCGINKVGGMAVQPESLPIPASFFTSSALDKPAISISPVPELDDLPGLTSSQDSVLSTTSSPPSFFPPQQYPSSSSSLSNRNTKKRTYADDASTTLCLPDANGTIIWRQRRELLDGEVSPHSLRPAEWEKNARVMAVPRGVRKGGAVAQDGGGAARLGGLDQENRVAVVAGGGDDFEEAEFLDYMEVEDE</sequence>
<feature type="region of interest" description="Disordered" evidence="6">
    <location>
        <begin position="1"/>
        <end position="52"/>
    </location>
</feature>
<name>A0A1J7JP42_9PEZI</name>
<dbReference type="Pfam" id="PF08591">
    <property type="entry name" value="RNR_inhib"/>
    <property type="match status" value="1"/>
</dbReference>
<gene>
    <name evidence="7" type="ORF">CONLIGDRAFT_299833</name>
</gene>
<evidence type="ECO:0000256" key="1">
    <source>
        <dbReference type="ARBA" id="ARBA00004123"/>
    </source>
</evidence>
<keyword evidence="5" id="KW-0539">Nucleus</keyword>
<feature type="compositionally biased region" description="Polar residues" evidence="6">
    <location>
        <begin position="31"/>
        <end position="40"/>
    </location>
</feature>
<keyword evidence="8" id="KW-1185">Reference proteome</keyword>
<feature type="region of interest" description="Disordered" evidence="6">
    <location>
        <begin position="88"/>
        <end position="114"/>
    </location>
</feature>
<comment type="subcellular location">
    <subcellularLocation>
        <location evidence="2">Cytoplasm</location>
    </subcellularLocation>
    <subcellularLocation>
        <location evidence="1">Nucleus</location>
    </subcellularLocation>
</comment>
<reference evidence="7 8" key="1">
    <citation type="submission" date="2016-10" db="EMBL/GenBank/DDBJ databases">
        <title>Draft genome sequence of Coniochaeta ligniaria NRRL30616, a lignocellulolytic fungus for bioabatement of inhibitors in plant biomass hydrolysates.</title>
        <authorList>
            <consortium name="DOE Joint Genome Institute"/>
            <person name="Jimenez D.J."/>
            <person name="Hector R.E."/>
            <person name="Riley R."/>
            <person name="Sun H."/>
            <person name="Grigoriev I.V."/>
            <person name="Van Elsas J.D."/>
            <person name="Nichols N.N."/>
        </authorList>
    </citation>
    <scope>NUCLEOTIDE SEQUENCE [LARGE SCALE GENOMIC DNA]</scope>
    <source>
        <strain evidence="7 8">NRRL 30616</strain>
    </source>
</reference>
<dbReference type="GO" id="GO:0005737">
    <property type="term" value="C:cytoplasm"/>
    <property type="evidence" value="ECO:0007669"/>
    <property type="project" value="UniProtKB-SubCell"/>
</dbReference>
<evidence type="ECO:0000256" key="6">
    <source>
        <dbReference type="SAM" id="MobiDB-lite"/>
    </source>
</evidence>
<dbReference type="GO" id="GO:0008104">
    <property type="term" value="P:intracellular protein localization"/>
    <property type="evidence" value="ECO:0007669"/>
    <property type="project" value="TreeGrafter"/>
</dbReference>
<dbReference type="EMBL" id="KV875096">
    <property type="protein sequence ID" value="OIW31108.1"/>
    <property type="molecule type" value="Genomic_DNA"/>
</dbReference>
<dbReference type="InterPro" id="IPR013900">
    <property type="entry name" value="RNR_inhibitor"/>
</dbReference>
<feature type="compositionally biased region" description="Polar residues" evidence="6">
    <location>
        <begin position="88"/>
        <end position="106"/>
    </location>
</feature>
<dbReference type="OrthoDB" id="4072855at2759"/>
<protein>
    <submittedName>
        <fullName evidence="7">Uncharacterized protein</fullName>
    </submittedName>
</protein>
<evidence type="ECO:0000256" key="4">
    <source>
        <dbReference type="ARBA" id="ARBA00022490"/>
    </source>
</evidence>
<dbReference type="GO" id="GO:1990846">
    <property type="term" value="F:ribonucleoside-diphosphate reductase inhibitor activity"/>
    <property type="evidence" value="ECO:0007669"/>
    <property type="project" value="TreeGrafter"/>
</dbReference>